<evidence type="ECO:0000313" key="3">
    <source>
        <dbReference type="Proteomes" id="UP000823405"/>
    </source>
</evidence>
<feature type="transmembrane region" description="Helical" evidence="1">
    <location>
        <begin position="268"/>
        <end position="288"/>
    </location>
</feature>
<accession>A0A9P6R0J5</accession>
<feature type="transmembrane region" description="Helical" evidence="1">
    <location>
        <begin position="227"/>
        <end position="248"/>
    </location>
</feature>
<dbReference type="OrthoDB" id="10539420at2759"/>
<dbReference type="AlphaFoldDB" id="A0A9P6R0J5"/>
<protein>
    <submittedName>
        <fullName evidence="2">Uncharacterized protein</fullName>
    </submittedName>
</protein>
<feature type="transmembrane region" description="Helical" evidence="1">
    <location>
        <begin position="20"/>
        <end position="38"/>
    </location>
</feature>
<reference evidence="2" key="1">
    <citation type="journal article" date="2020" name="Fungal Divers.">
        <title>Resolving the Mortierellaceae phylogeny through synthesis of multi-gene phylogenetics and phylogenomics.</title>
        <authorList>
            <person name="Vandepol N."/>
            <person name="Liber J."/>
            <person name="Desiro A."/>
            <person name="Na H."/>
            <person name="Kennedy M."/>
            <person name="Barry K."/>
            <person name="Grigoriev I.V."/>
            <person name="Miller A.N."/>
            <person name="O'Donnell K."/>
            <person name="Stajich J.E."/>
            <person name="Bonito G."/>
        </authorList>
    </citation>
    <scope>NUCLEOTIDE SEQUENCE</scope>
    <source>
        <strain evidence="2">NVP60</strain>
    </source>
</reference>
<feature type="transmembrane region" description="Helical" evidence="1">
    <location>
        <begin position="156"/>
        <end position="176"/>
    </location>
</feature>
<keyword evidence="3" id="KW-1185">Reference proteome</keyword>
<feature type="transmembrane region" description="Helical" evidence="1">
    <location>
        <begin position="50"/>
        <end position="70"/>
    </location>
</feature>
<feature type="transmembrane region" description="Helical" evidence="1">
    <location>
        <begin position="82"/>
        <end position="104"/>
    </location>
</feature>
<keyword evidence="1" id="KW-0812">Transmembrane</keyword>
<feature type="transmembrane region" description="Helical" evidence="1">
    <location>
        <begin position="124"/>
        <end position="144"/>
    </location>
</feature>
<evidence type="ECO:0000256" key="1">
    <source>
        <dbReference type="SAM" id="Phobius"/>
    </source>
</evidence>
<comment type="caution">
    <text evidence="2">The sequence shown here is derived from an EMBL/GenBank/DDBJ whole genome shotgun (WGS) entry which is preliminary data.</text>
</comment>
<keyword evidence="1" id="KW-1133">Transmembrane helix</keyword>
<name>A0A9P6R0J5_9FUNG</name>
<gene>
    <name evidence="2" type="ORF">BGZ97_001396</name>
</gene>
<proteinExistence type="predicted"/>
<organism evidence="2 3">
    <name type="scientific">Linnemannia gamsii</name>
    <dbReference type="NCBI Taxonomy" id="64522"/>
    <lineage>
        <taxon>Eukaryota</taxon>
        <taxon>Fungi</taxon>
        <taxon>Fungi incertae sedis</taxon>
        <taxon>Mucoromycota</taxon>
        <taxon>Mortierellomycotina</taxon>
        <taxon>Mortierellomycetes</taxon>
        <taxon>Mortierellales</taxon>
        <taxon>Mortierellaceae</taxon>
        <taxon>Linnemannia</taxon>
    </lineage>
</organism>
<sequence length="331" mass="37132">MSLAQKILPQTPEHLRKVRILMIALSFVNLALIAAVLIDFYTRIKMDFHWSNLIVIVPSMTLFNAYIASIHSSSRNYTIPKGVRLIGFLIPTGILLYFGIQSTINMTDFRLIENDGCEYQSCALLTSHYCAMTIVGVFALHAHQQNMVSFATLRQFHIFMILFSFVNMVLMVIVFVKVILETKAEMDIGILIMASALFFFVFYIYSTSANINKDIVNSKKNKQLVRTISLLVPTGFLLHYGIRGSVLIYGGIGECGDSSDCHLVGSNVIFAALTGFLALVEMVLVGSVTSNQEQDDRKIDCDRNPITADYSKFLAIPDVYGWKRIAFSQFV</sequence>
<dbReference type="Proteomes" id="UP000823405">
    <property type="component" value="Unassembled WGS sequence"/>
</dbReference>
<keyword evidence="1" id="KW-0472">Membrane</keyword>
<evidence type="ECO:0000313" key="2">
    <source>
        <dbReference type="EMBL" id="KAG0304620.1"/>
    </source>
</evidence>
<feature type="transmembrane region" description="Helical" evidence="1">
    <location>
        <begin position="188"/>
        <end position="206"/>
    </location>
</feature>
<dbReference type="EMBL" id="JAAAIN010001287">
    <property type="protein sequence ID" value="KAG0304620.1"/>
    <property type="molecule type" value="Genomic_DNA"/>
</dbReference>